<accession>A0A2N9H6L7</accession>
<feature type="domain" description="Apple" evidence="5">
    <location>
        <begin position="291"/>
        <end position="376"/>
    </location>
</feature>
<keyword evidence="2" id="KW-1015">Disulfide bond</keyword>
<dbReference type="EMBL" id="OIVN01002921">
    <property type="protein sequence ID" value="SPD07488.1"/>
    <property type="molecule type" value="Genomic_DNA"/>
</dbReference>
<dbReference type="Gene3D" id="2.90.10.10">
    <property type="entry name" value="Bulb-type lectin domain"/>
    <property type="match status" value="1"/>
</dbReference>
<name>A0A2N9H6L7_FAGSY</name>
<dbReference type="PROSITE" id="PS50948">
    <property type="entry name" value="PAN"/>
    <property type="match status" value="1"/>
</dbReference>
<keyword evidence="3" id="KW-0325">Glycoprotein</keyword>
<dbReference type="FunFam" id="2.90.10.10:FF:000001">
    <property type="entry name" value="G-type lectin S-receptor-like serine/threonine-protein kinase"/>
    <property type="match status" value="1"/>
</dbReference>
<dbReference type="InterPro" id="IPR036426">
    <property type="entry name" value="Bulb-type_lectin_dom_sf"/>
</dbReference>
<dbReference type="Pfam" id="PF00954">
    <property type="entry name" value="S_locus_glycop"/>
    <property type="match status" value="1"/>
</dbReference>
<dbReference type="CDD" id="cd00028">
    <property type="entry name" value="B_lectin"/>
    <property type="match status" value="1"/>
</dbReference>
<evidence type="ECO:0000259" key="4">
    <source>
        <dbReference type="PROSITE" id="PS50927"/>
    </source>
</evidence>
<dbReference type="CDD" id="cd01098">
    <property type="entry name" value="PAN_AP_plant"/>
    <property type="match status" value="1"/>
</dbReference>
<dbReference type="PANTHER" id="PTHR32444:SF118">
    <property type="entry name" value="OS09G0551150 PROTEIN"/>
    <property type="match status" value="1"/>
</dbReference>
<dbReference type="InterPro" id="IPR000858">
    <property type="entry name" value="S_locus_glycoprot_dom"/>
</dbReference>
<proteinExistence type="predicted"/>
<protein>
    <recommendedName>
        <fullName evidence="7">Bulb-type lectin domain-containing protein</fullName>
    </recommendedName>
</protein>
<dbReference type="SMART" id="SM00108">
    <property type="entry name" value="B_lectin"/>
    <property type="match status" value="1"/>
</dbReference>
<evidence type="ECO:0000256" key="1">
    <source>
        <dbReference type="ARBA" id="ARBA00022729"/>
    </source>
</evidence>
<evidence type="ECO:0000256" key="2">
    <source>
        <dbReference type="ARBA" id="ARBA00023157"/>
    </source>
</evidence>
<dbReference type="PROSITE" id="PS50927">
    <property type="entry name" value="BULB_LECTIN"/>
    <property type="match status" value="1"/>
</dbReference>
<feature type="domain" description="Bulb-type lectin" evidence="4">
    <location>
        <begin position="7"/>
        <end position="127"/>
    </location>
</feature>
<dbReference type="PANTHER" id="PTHR32444">
    <property type="entry name" value="BULB-TYPE LECTIN DOMAIN-CONTAINING PROTEIN"/>
    <property type="match status" value="1"/>
</dbReference>
<evidence type="ECO:0008006" key="7">
    <source>
        <dbReference type="Google" id="ProtNLM"/>
    </source>
</evidence>
<evidence type="ECO:0000313" key="6">
    <source>
        <dbReference type="EMBL" id="SPD07488.1"/>
    </source>
</evidence>
<dbReference type="InterPro" id="IPR001480">
    <property type="entry name" value="Bulb-type_lectin_dom"/>
</dbReference>
<reference evidence="6" key="1">
    <citation type="submission" date="2018-02" db="EMBL/GenBank/DDBJ databases">
        <authorList>
            <person name="Cohen D.B."/>
            <person name="Kent A.D."/>
        </authorList>
    </citation>
    <scope>NUCLEOTIDE SEQUENCE</scope>
</reference>
<dbReference type="SUPFAM" id="SSF51110">
    <property type="entry name" value="alpha-D-mannose-specific plant lectins"/>
    <property type="match status" value="1"/>
</dbReference>
<dbReference type="AlphaFoldDB" id="A0A2N9H6L7"/>
<dbReference type="Pfam" id="PF01453">
    <property type="entry name" value="B_lectin"/>
    <property type="match status" value="1"/>
</dbReference>
<keyword evidence="1" id="KW-0732">Signal</keyword>
<evidence type="ECO:0000256" key="3">
    <source>
        <dbReference type="ARBA" id="ARBA00023180"/>
    </source>
</evidence>
<dbReference type="SMART" id="SM00473">
    <property type="entry name" value="PAN_AP"/>
    <property type="match status" value="1"/>
</dbReference>
<gene>
    <name evidence="6" type="ORF">FSB_LOCUS35370</name>
</gene>
<dbReference type="GO" id="GO:0048544">
    <property type="term" value="P:recognition of pollen"/>
    <property type="evidence" value="ECO:0007669"/>
    <property type="project" value="InterPro"/>
</dbReference>
<dbReference type="Pfam" id="PF08276">
    <property type="entry name" value="PAN_2"/>
    <property type="match status" value="1"/>
</dbReference>
<dbReference type="InterPro" id="IPR003609">
    <property type="entry name" value="Pan_app"/>
</dbReference>
<organism evidence="6">
    <name type="scientific">Fagus sylvatica</name>
    <name type="common">Beechnut</name>
    <dbReference type="NCBI Taxonomy" id="28930"/>
    <lineage>
        <taxon>Eukaryota</taxon>
        <taxon>Viridiplantae</taxon>
        <taxon>Streptophyta</taxon>
        <taxon>Embryophyta</taxon>
        <taxon>Tracheophyta</taxon>
        <taxon>Spermatophyta</taxon>
        <taxon>Magnoliopsida</taxon>
        <taxon>eudicotyledons</taxon>
        <taxon>Gunneridae</taxon>
        <taxon>Pentapetalae</taxon>
        <taxon>rosids</taxon>
        <taxon>fabids</taxon>
        <taxon>Fagales</taxon>
        <taxon>Fagaceae</taxon>
        <taxon>Fagus</taxon>
    </lineage>
</organism>
<sequence>MEFCIAADTLYPGQSISGVQTLISSGQTFELGFFSSDNNKSRYLGIWYKKTPDVLVWIANQNNSLTDVSGVFTISNNGTLILLDQRNNTIWYSNSSRAAQTPVAQLLDCGNLVLKDNLISSSEDYLWKSFDYPLNSWLPGMTIGKDTSNGLDRFLTCCRDSDIESPGDFTYKFDYKGLPQIFLKSGSKKIFRTGPWNGVRFSGIDFLQYFSPISSNKELLGYKFVDQTKYYRAVLSHPGIVNLTELTAGSTKWAPWAKVPSDLCDHYGWCGANSVCRSFNYSISTLTPLECQRKDEFMTLEHVKLPDLLEFWLNKSMSTKECDAECLKSCSCTAYANSDISGGGNGCLIWFGDLIDIKGFSEDNENPGQDIYIRLPASELSKCTCLLYNTVYSYVLNSFRTYSGLGAK</sequence>
<evidence type="ECO:0000259" key="5">
    <source>
        <dbReference type="PROSITE" id="PS50948"/>
    </source>
</evidence>